<feature type="non-terminal residue" evidence="3">
    <location>
        <position position="970"/>
    </location>
</feature>
<feature type="compositionally biased region" description="Low complexity" evidence="1">
    <location>
        <begin position="262"/>
        <end position="271"/>
    </location>
</feature>
<feature type="compositionally biased region" description="Basic and acidic residues" evidence="1">
    <location>
        <begin position="458"/>
        <end position="488"/>
    </location>
</feature>
<feature type="compositionally biased region" description="Acidic residues" evidence="1">
    <location>
        <begin position="157"/>
        <end position="169"/>
    </location>
</feature>
<feature type="non-terminal residue" evidence="3">
    <location>
        <position position="1"/>
    </location>
</feature>
<dbReference type="EMBL" id="BDIP01001983">
    <property type="protein sequence ID" value="GIQ85517.1"/>
    <property type="molecule type" value="Genomic_DNA"/>
</dbReference>
<dbReference type="InterPro" id="IPR008271">
    <property type="entry name" value="Ser/Thr_kinase_AS"/>
</dbReference>
<reference evidence="3 4" key="1">
    <citation type="journal article" date="2018" name="PLoS ONE">
        <title>The draft genome of Kipferlia bialata reveals reductive genome evolution in fornicate parasites.</title>
        <authorList>
            <person name="Tanifuji G."/>
            <person name="Takabayashi S."/>
            <person name="Kume K."/>
            <person name="Takagi M."/>
            <person name="Nakayama T."/>
            <person name="Kamikawa R."/>
            <person name="Inagaki Y."/>
            <person name="Hashimoto T."/>
        </authorList>
    </citation>
    <scope>NUCLEOTIDE SEQUENCE [LARGE SCALE GENOMIC DNA]</scope>
    <source>
        <strain evidence="3">NY0173</strain>
    </source>
</reference>
<evidence type="ECO:0000313" key="3">
    <source>
        <dbReference type="EMBL" id="GIQ85517.1"/>
    </source>
</evidence>
<gene>
    <name evidence="3" type="ORF">KIPB_007194</name>
</gene>
<dbReference type="Proteomes" id="UP000265618">
    <property type="component" value="Unassembled WGS sequence"/>
</dbReference>
<organism evidence="3 4">
    <name type="scientific">Kipferlia bialata</name>
    <dbReference type="NCBI Taxonomy" id="797122"/>
    <lineage>
        <taxon>Eukaryota</taxon>
        <taxon>Metamonada</taxon>
        <taxon>Carpediemonas-like organisms</taxon>
        <taxon>Kipferlia</taxon>
    </lineage>
</organism>
<dbReference type="SUPFAM" id="SSF56112">
    <property type="entry name" value="Protein kinase-like (PK-like)"/>
    <property type="match status" value="1"/>
</dbReference>
<feature type="region of interest" description="Disordered" evidence="1">
    <location>
        <begin position="815"/>
        <end position="885"/>
    </location>
</feature>
<feature type="compositionally biased region" description="Basic and acidic residues" evidence="1">
    <location>
        <begin position="319"/>
        <end position="353"/>
    </location>
</feature>
<dbReference type="PROSITE" id="PS50011">
    <property type="entry name" value="PROTEIN_KINASE_DOM"/>
    <property type="match status" value="1"/>
</dbReference>
<keyword evidence="4" id="KW-1185">Reference proteome</keyword>
<feature type="region of interest" description="Disordered" evidence="1">
    <location>
        <begin position="914"/>
        <end position="970"/>
    </location>
</feature>
<dbReference type="PANTHER" id="PTHR44167">
    <property type="entry name" value="OVARIAN-SPECIFIC SERINE/THREONINE-PROTEIN KINASE LOK-RELATED"/>
    <property type="match status" value="1"/>
</dbReference>
<feature type="compositionally biased region" description="Low complexity" evidence="1">
    <location>
        <begin position="141"/>
        <end position="156"/>
    </location>
</feature>
<dbReference type="InterPro" id="IPR011009">
    <property type="entry name" value="Kinase-like_dom_sf"/>
</dbReference>
<feature type="compositionally biased region" description="Basic and acidic residues" evidence="1">
    <location>
        <begin position="536"/>
        <end position="554"/>
    </location>
</feature>
<dbReference type="Pfam" id="PF00069">
    <property type="entry name" value="Pkinase"/>
    <property type="match status" value="1"/>
</dbReference>
<feature type="compositionally biased region" description="Basic and acidic residues" evidence="1">
    <location>
        <begin position="280"/>
        <end position="311"/>
    </location>
</feature>
<dbReference type="SMART" id="SM00220">
    <property type="entry name" value="S_TKc"/>
    <property type="match status" value="1"/>
</dbReference>
<dbReference type="Gene3D" id="1.10.510.10">
    <property type="entry name" value="Transferase(Phosphotransferase) domain 1"/>
    <property type="match status" value="1"/>
</dbReference>
<feature type="region of interest" description="Disordered" evidence="1">
    <location>
        <begin position="252"/>
        <end position="581"/>
    </location>
</feature>
<dbReference type="GO" id="GO:0005524">
    <property type="term" value="F:ATP binding"/>
    <property type="evidence" value="ECO:0007669"/>
    <property type="project" value="InterPro"/>
</dbReference>
<feature type="compositionally biased region" description="Low complexity" evidence="1">
    <location>
        <begin position="395"/>
        <end position="409"/>
    </location>
</feature>
<dbReference type="InterPro" id="IPR000719">
    <property type="entry name" value="Prot_kinase_dom"/>
</dbReference>
<dbReference type="PANTHER" id="PTHR44167:SF24">
    <property type="entry name" value="SERINE_THREONINE-PROTEIN KINASE CHK2"/>
    <property type="match status" value="1"/>
</dbReference>
<feature type="compositionally biased region" description="Basic and acidic residues" evidence="1">
    <location>
        <begin position="118"/>
        <end position="134"/>
    </location>
</feature>
<dbReference type="OrthoDB" id="68483at2759"/>
<evidence type="ECO:0000259" key="2">
    <source>
        <dbReference type="PROSITE" id="PS50011"/>
    </source>
</evidence>
<comment type="caution">
    <text evidence="3">The sequence shown here is derived from an EMBL/GenBank/DDBJ whole genome shotgun (WGS) entry which is preliminary data.</text>
</comment>
<evidence type="ECO:0000313" key="4">
    <source>
        <dbReference type="Proteomes" id="UP000265618"/>
    </source>
</evidence>
<dbReference type="AlphaFoldDB" id="A0A9K3CYU6"/>
<accession>A0A9K3CYU6</accession>
<feature type="domain" description="Protein kinase" evidence="2">
    <location>
        <begin position="456"/>
        <end position="764"/>
    </location>
</feature>
<evidence type="ECO:0000256" key="1">
    <source>
        <dbReference type="SAM" id="MobiDB-lite"/>
    </source>
</evidence>
<dbReference type="GO" id="GO:0005737">
    <property type="term" value="C:cytoplasm"/>
    <property type="evidence" value="ECO:0007669"/>
    <property type="project" value="TreeGrafter"/>
</dbReference>
<proteinExistence type="predicted"/>
<sequence>ELRNARRREKYAERKRAFAATSRGMSRAEAARLGPLPPVNKSAITRALQKLDREYKTQNMGKGCGRSKNWEWIMDGKADIMYRFMFDYKTDRFLTNKKVTRELLKIGSESVSKCRKMALERAKKQRREEAGSSEREEESGSDSGSESGNESGSESGSESESESESESDSLEERTHVDMKAVRLALKELKAEDGYTRYQVAAVKRQILIDHFFCEKSNDFIGEKKVMRDTLKCGRQTIMAALRIAQMDLAKKKKQKQKEREAQLAGEGEGAALTPYQVRVQSRERRLAARKERDRKRDEHKARHDQAREARLKQRHARQAKAEKGDSKESEEGETDRERESGKVEGGKERERLSMRARRRDVANRLARLPNGKFVKGQSKASPSPSGSERERDVSMSEGSESLSPSPSGSEGERERETEGESVLEVPVSALTPTAVLAKGTRIPLPNQGDSDISGGEGEGEREGEGDPKSTRKEKERLRRLEQKAEDSNRYAWRRQRAEAARAEREERLARQAAEEERRERLELEYSMRPVAPKGSEQAKREKERERKEKGDKKAKWPLSFEDATESKDRDLETPVDSPSSVQVPALSDEYFRQAASAVAFLHDKDIAHRDIKPENILLQGDKTVRLCDFGTAVFLRDSEPPPMADPLLAATETSFLTETAGTIAFMAPEIFDLQPGQVYAPRPTDVWSLGATLYYMLFGEEPFLADSMKDLRDLIAKGMSPEHSAIKLVRTDVCPTLADLLCCMLQPDAGDRLTMKDVLNHPWFVCDCSSCSEAQNQGRTQSNARAKQALKSSRQLRDYHFKVNLNRRQSVVRTHRTHIRRASFDGTEQGGDGAGGSDTEVQQQQGHKASDKVMLTPRYGRKRVVGLNDSDRETASAEVPKLKHSNSAADLKGTFGLGGSVSQASRLQSRLDTLMPKNMPSAGPNQKPPRPIGQSPSDNPLTLSQIDGSKSTPQYGDSLVASSASTAKRQ</sequence>
<name>A0A9K3CYU6_9EUKA</name>
<protein>
    <recommendedName>
        <fullName evidence="2">Protein kinase domain-containing protein</fullName>
    </recommendedName>
</protein>
<feature type="compositionally biased region" description="Basic and acidic residues" evidence="1">
    <location>
        <begin position="495"/>
        <end position="525"/>
    </location>
</feature>
<dbReference type="GO" id="GO:0004674">
    <property type="term" value="F:protein serine/threonine kinase activity"/>
    <property type="evidence" value="ECO:0007669"/>
    <property type="project" value="TreeGrafter"/>
</dbReference>
<feature type="compositionally biased region" description="Polar residues" evidence="1">
    <location>
        <begin position="934"/>
        <end position="970"/>
    </location>
</feature>
<dbReference type="GO" id="GO:0044773">
    <property type="term" value="P:mitotic DNA damage checkpoint signaling"/>
    <property type="evidence" value="ECO:0007669"/>
    <property type="project" value="TreeGrafter"/>
</dbReference>
<dbReference type="GO" id="GO:0005634">
    <property type="term" value="C:nucleus"/>
    <property type="evidence" value="ECO:0007669"/>
    <property type="project" value="TreeGrafter"/>
</dbReference>
<feature type="region of interest" description="Disordered" evidence="1">
    <location>
        <begin position="118"/>
        <end position="174"/>
    </location>
</feature>
<dbReference type="PROSITE" id="PS00108">
    <property type="entry name" value="PROTEIN_KINASE_ST"/>
    <property type="match status" value="1"/>
</dbReference>